<dbReference type="AlphaFoldDB" id="A0A2M9A4I8"/>
<feature type="region of interest" description="Disordered" evidence="1">
    <location>
        <begin position="367"/>
        <end position="388"/>
    </location>
</feature>
<evidence type="ECO:0000313" key="2">
    <source>
        <dbReference type="EMBL" id="PJJ40630.1"/>
    </source>
</evidence>
<dbReference type="RefSeq" id="WP_100424699.1">
    <property type="nucleotide sequence ID" value="NZ_PGEX01000001.1"/>
</dbReference>
<dbReference type="Proteomes" id="UP000231134">
    <property type="component" value="Unassembled WGS sequence"/>
</dbReference>
<accession>A0A2M9A4I8</accession>
<keyword evidence="3" id="KW-1185">Reference proteome</keyword>
<protein>
    <recommendedName>
        <fullName evidence="4">LTD domain-containing protein</fullName>
    </recommendedName>
</protein>
<dbReference type="OrthoDB" id="9777486at2"/>
<feature type="compositionally biased region" description="Polar residues" evidence="1">
    <location>
        <begin position="368"/>
        <end position="387"/>
    </location>
</feature>
<organism evidence="2 3">
    <name type="scientific">Hallerella succinigenes</name>
    <dbReference type="NCBI Taxonomy" id="1896222"/>
    <lineage>
        <taxon>Bacteria</taxon>
        <taxon>Pseudomonadati</taxon>
        <taxon>Fibrobacterota</taxon>
        <taxon>Fibrobacteria</taxon>
        <taxon>Fibrobacterales</taxon>
        <taxon>Fibrobacteraceae</taxon>
        <taxon>Hallerella</taxon>
    </lineage>
</organism>
<gene>
    <name evidence="2" type="ORF">BGX16_0563</name>
</gene>
<dbReference type="EMBL" id="PGEX01000001">
    <property type="protein sequence ID" value="PJJ40630.1"/>
    <property type="molecule type" value="Genomic_DNA"/>
</dbReference>
<comment type="caution">
    <text evidence="2">The sequence shown here is derived from an EMBL/GenBank/DDBJ whole genome shotgun (WGS) entry which is preliminary data.</text>
</comment>
<reference evidence="2 3" key="1">
    <citation type="submission" date="2017-11" db="EMBL/GenBank/DDBJ databases">
        <title>Animal gut microbial communities from fecal samples from Wisconsin, USA.</title>
        <authorList>
            <person name="Neumann A."/>
        </authorList>
    </citation>
    <scope>NUCLEOTIDE SEQUENCE [LARGE SCALE GENOMIC DNA]</scope>
    <source>
        <strain evidence="2 3">UWS3</strain>
    </source>
</reference>
<name>A0A2M9A4I8_9BACT</name>
<sequence>MNLLTWLGAAALGACPYLAEILPDPEDVDDSRGEFVEIRLPQTPWHDTLSVYFEQKLIWKGTVLEPAKRLLLIRDTSLCPTSKKLACEALLGKGFPNSRSSEYSLWSGACNDSAALPKPKPGKSFVRTDSSFDSWTFAEASPGLPNAYLEEDVQDCRIEIDTVFFSASGWKGFWTLTGCDSAWVKALFRSTASLTENAWQGDLTRGSRKEFSTHISSDALQIQVFLPPDDIPANDSLDTLIAKPGAFPIRITEVHPCPEEGSPEWIEIYNAGARELSLSLMNLCSEKTFLTGAVLQKHESAVLVKDTALMRTFVGNDDVKILPVNFGYLKNAADTLFLCQGSSPVDSVIWGRNARISPHCPQGFSAATGRTENSPGFQTPGSLATSAEKSKAPPFSVEWNARLFSKRNPSKPLMLRVRSESAVSEVLVELISGKGDLLWSTKLSVDPSGNSWSEIPLHQKGFLGVNFLRISQGAFEKRIGLVLRP</sequence>
<evidence type="ECO:0000256" key="1">
    <source>
        <dbReference type="SAM" id="MobiDB-lite"/>
    </source>
</evidence>
<evidence type="ECO:0000313" key="3">
    <source>
        <dbReference type="Proteomes" id="UP000231134"/>
    </source>
</evidence>
<evidence type="ECO:0008006" key="4">
    <source>
        <dbReference type="Google" id="ProtNLM"/>
    </source>
</evidence>
<proteinExistence type="predicted"/>